<reference evidence="2 3" key="1">
    <citation type="journal article" date="2016" name="Mol. Biol. Evol.">
        <title>Comparative Genomics of Early-Diverging Mushroom-Forming Fungi Provides Insights into the Origins of Lignocellulose Decay Capabilities.</title>
        <authorList>
            <person name="Nagy L.G."/>
            <person name="Riley R."/>
            <person name="Tritt A."/>
            <person name="Adam C."/>
            <person name="Daum C."/>
            <person name="Floudas D."/>
            <person name="Sun H."/>
            <person name="Yadav J.S."/>
            <person name="Pangilinan J."/>
            <person name="Larsson K.H."/>
            <person name="Matsuura K."/>
            <person name="Barry K."/>
            <person name="Labutti K."/>
            <person name="Kuo R."/>
            <person name="Ohm R.A."/>
            <person name="Bhattacharya S.S."/>
            <person name="Shirouzu T."/>
            <person name="Yoshinaga Y."/>
            <person name="Martin F.M."/>
            <person name="Grigoriev I.V."/>
            <person name="Hibbett D.S."/>
        </authorList>
    </citation>
    <scope>NUCLEOTIDE SEQUENCE [LARGE SCALE GENOMIC DNA]</scope>
    <source>
        <strain evidence="2 3">CBS 109695</strain>
    </source>
</reference>
<proteinExistence type="predicted"/>
<keyword evidence="1" id="KW-0732">Signal</keyword>
<dbReference type="AlphaFoldDB" id="A0A166AAJ6"/>
<feature type="chain" id="PRO_5007870505" evidence="1">
    <location>
        <begin position="23"/>
        <end position="85"/>
    </location>
</feature>
<protein>
    <submittedName>
        <fullName evidence="2">Uncharacterized protein</fullName>
    </submittedName>
</protein>
<name>A0A166AAJ6_9AGAM</name>
<evidence type="ECO:0000256" key="1">
    <source>
        <dbReference type="SAM" id="SignalP"/>
    </source>
</evidence>
<dbReference type="Proteomes" id="UP000076532">
    <property type="component" value="Unassembled WGS sequence"/>
</dbReference>
<keyword evidence="3" id="KW-1185">Reference proteome</keyword>
<evidence type="ECO:0000313" key="3">
    <source>
        <dbReference type="Proteomes" id="UP000076532"/>
    </source>
</evidence>
<organism evidence="2 3">
    <name type="scientific">Athelia psychrophila</name>
    <dbReference type="NCBI Taxonomy" id="1759441"/>
    <lineage>
        <taxon>Eukaryota</taxon>
        <taxon>Fungi</taxon>
        <taxon>Dikarya</taxon>
        <taxon>Basidiomycota</taxon>
        <taxon>Agaricomycotina</taxon>
        <taxon>Agaricomycetes</taxon>
        <taxon>Agaricomycetidae</taxon>
        <taxon>Atheliales</taxon>
        <taxon>Atheliaceae</taxon>
        <taxon>Athelia</taxon>
    </lineage>
</organism>
<feature type="signal peptide" evidence="1">
    <location>
        <begin position="1"/>
        <end position="22"/>
    </location>
</feature>
<evidence type="ECO:0000313" key="2">
    <source>
        <dbReference type="EMBL" id="KZP11411.1"/>
    </source>
</evidence>
<accession>A0A166AAJ6</accession>
<dbReference type="EMBL" id="KV417663">
    <property type="protein sequence ID" value="KZP11411.1"/>
    <property type="molecule type" value="Genomic_DNA"/>
</dbReference>
<gene>
    <name evidence="2" type="ORF">FIBSPDRAFT_185908</name>
</gene>
<sequence>MGRKYVECSLFCASLLLAIVMGSKLPRKLTWCLGQSGTSTNNSVLVSILLDHTIAEDFHQSVSILQVLANDRATNDMYIRDDNSR</sequence>